<feature type="transmembrane region" description="Helical" evidence="8">
    <location>
        <begin position="18"/>
        <end position="44"/>
    </location>
</feature>
<dbReference type="Proteomes" id="UP001201812">
    <property type="component" value="Unassembled WGS sequence"/>
</dbReference>
<dbReference type="InterPro" id="IPR000276">
    <property type="entry name" value="GPCR_Rhodpsn"/>
</dbReference>
<dbReference type="Pfam" id="PF00001">
    <property type="entry name" value="7tm_1"/>
    <property type="match status" value="1"/>
</dbReference>
<feature type="transmembrane region" description="Helical" evidence="8">
    <location>
        <begin position="148"/>
        <end position="168"/>
    </location>
</feature>
<evidence type="ECO:0000256" key="7">
    <source>
        <dbReference type="ARBA" id="ARBA00023224"/>
    </source>
</evidence>
<proteinExistence type="predicted"/>
<dbReference type="SUPFAM" id="SSF81321">
    <property type="entry name" value="Family A G protein-coupled receptor-like"/>
    <property type="match status" value="1"/>
</dbReference>
<dbReference type="GO" id="GO:0004930">
    <property type="term" value="F:G protein-coupled receptor activity"/>
    <property type="evidence" value="ECO:0007669"/>
    <property type="project" value="UniProtKB-KW"/>
</dbReference>
<feature type="transmembrane region" description="Helical" evidence="8">
    <location>
        <begin position="97"/>
        <end position="127"/>
    </location>
</feature>
<evidence type="ECO:0000259" key="9">
    <source>
        <dbReference type="PROSITE" id="PS50262"/>
    </source>
</evidence>
<keyword evidence="2 8" id="KW-0812">Transmembrane</keyword>
<feature type="domain" description="G-protein coupled receptors family 1 profile" evidence="9">
    <location>
        <begin position="34"/>
        <end position="298"/>
    </location>
</feature>
<dbReference type="AlphaFoldDB" id="A0AAD4MQF7"/>
<comment type="caution">
    <text evidence="10">The sequence shown here is derived from an EMBL/GenBank/DDBJ whole genome shotgun (WGS) entry which is preliminary data.</text>
</comment>
<evidence type="ECO:0000256" key="2">
    <source>
        <dbReference type="ARBA" id="ARBA00022692"/>
    </source>
</evidence>
<keyword evidence="4" id="KW-0297">G-protein coupled receptor</keyword>
<feature type="transmembrane region" description="Helical" evidence="8">
    <location>
        <begin position="242"/>
        <end position="262"/>
    </location>
</feature>
<evidence type="ECO:0000256" key="1">
    <source>
        <dbReference type="ARBA" id="ARBA00004141"/>
    </source>
</evidence>
<dbReference type="PROSITE" id="PS50262">
    <property type="entry name" value="G_PROTEIN_RECEP_F1_2"/>
    <property type="match status" value="1"/>
</dbReference>
<dbReference type="PANTHER" id="PTHR24243">
    <property type="entry name" value="G-PROTEIN COUPLED RECEPTOR"/>
    <property type="match status" value="1"/>
</dbReference>
<reference evidence="10" key="1">
    <citation type="submission" date="2022-01" db="EMBL/GenBank/DDBJ databases">
        <title>Genome Sequence Resource for Two Populations of Ditylenchus destructor, the Migratory Endoparasitic Phytonematode.</title>
        <authorList>
            <person name="Zhang H."/>
            <person name="Lin R."/>
            <person name="Xie B."/>
        </authorList>
    </citation>
    <scope>NUCLEOTIDE SEQUENCE</scope>
    <source>
        <strain evidence="10">BazhouSP</strain>
    </source>
</reference>
<feature type="transmembrane region" description="Helical" evidence="8">
    <location>
        <begin position="199"/>
        <end position="221"/>
    </location>
</feature>
<evidence type="ECO:0000256" key="6">
    <source>
        <dbReference type="ARBA" id="ARBA00023170"/>
    </source>
</evidence>
<feature type="transmembrane region" description="Helical" evidence="8">
    <location>
        <begin position="56"/>
        <end position="77"/>
    </location>
</feature>
<dbReference type="PANTHER" id="PTHR24243:SF208">
    <property type="entry name" value="PYROKININ-1 RECEPTOR"/>
    <property type="match status" value="1"/>
</dbReference>
<accession>A0AAD4MQF7</accession>
<sequence length="321" mass="37008">MNPQPQLSDCSISLAERIIYVTLFPSVALIGIFANSLVIFVILFSKKMRCMSAVILPLNLAIADILFIVVVSLPKAMNWRNWREWAGFTIWDDNCLFRSQVVLCAFLLFLVSTSYYVSTLTFYAICAQRYISIMYPFQARTICSARRLLTLVALLWIILGLCEAVHVLRNFYFLIKHRSEIINCALLIVVRLKDGLWTIVFRFTFDVIWCTFLVTTLYFYARMVRILERKGFASRGHSNKKNALKRLTLCMLVFLVCQLPDYVTDLIESIFGISTPKSIRHAILFMQLVNNILNPFLYSILSRNFKVELGDLVRGMSGRLT</sequence>
<feature type="transmembrane region" description="Helical" evidence="8">
    <location>
        <begin position="282"/>
        <end position="301"/>
    </location>
</feature>
<evidence type="ECO:0000256" key="3">
    <source>
        <dbReference type="ARBA" id="ARBA00022989"/>
    </source>
</evidence>
<protein>
    <submittedName>
        <fullName evidence="10">7 transmembrane receptor (Rhodopsin family) domain-containing protein</fullName>
    </submittedName>
</protein>
<dbReference type="InterPro" id="IPR017452">
    <property type="entry name" value="GPCR_Rhodpsn_7TM"/>
</dbReference>
<evidence type="ECO:0000256" key="8">
    <source>
        <dbReference type="SAM" id="Phobius"/>
    </source>
</evidence>
<keyword evidence="11" id="KW-1185">Reference proteome</keyword>
<evidence type="ECO:0000313" key="10">
    <source>
        <dbReference type="EMBL" id="KAI1702651.1"/>
    </source>
</evidence>
<dbReference type="CDD" id="cd00637">
    <property type="entry name" value="7tm_classA_rhodopsin-like"/>
    <property type="match status" value="1"/>
</dbReference>
<keyword evidence="7" id="KW-0807">Transducer</keyword>
<evidence type="ECO:0000313" key="11">
    <source>
        <dbReference type="Proteomes" id="UP001201812"/>
    </source>
</evidence>
<dbReference type="Gene3D" id="1.20.1070.10">
    <property type="entry name" value="Rhodopsin 7-helix transmembrane proteins"/>
    <property type="match status" value="1"/>
</dbReference>
<evidence type="ECO:0000256" key="5">
    <source>
        <dbReference type="ARBA" id="ARBA00023136"/>
    </source>
</evidence>
<name>A0AAD4MQF7_9BILA</name>
<keyword evidence="6 10" id="KW-0675">Receptor</keyword>
<comment type="subcellular location">
    <subcellularLocation>
        <location evidence="1">Membrane</location>
        <topology evidence="1">Multi-pass membrane protein</topology>
    </subcellularLocation>
</comment>
<organism evidence="10 11">
    <name type="scientific">Ditylenchus destructor</name>
    <dbReference type="NCBI Taxonomy" id="166010"/>
    <lineage>
        <taxon>Eukaryota</taxon>
        <taxon>Metazoa</taxon>
        <taxon>Ecdysozoa</taxon>
        <taxon>Nematoda</taxon>
        <taxon>Chromadorea</taxon>
        <taxon>Rhabditida</taxon>
        <taxon>Tylenchina</taxon>
        <taxon>Tylenchomorpha</taxon>
        <taxon>Sphaerularioidea</taxon>
        <taxon>Anguinidae</taxon>
        <taxon>Anguininae</taxon>
        <taxon>Ditylenchus</taxon>
    </lineage>
</organism>
<dbReference type="PRINTS" id="PR00237">
    <property type="entry name" value="GPCRRHODOPSN"/>
</dbReference>
<dbReference type="EMBL" id="JAKKPZ010000095">
    <property type="protein sequence ID" value="KAI1702651.1"/>
    <property type="molecule type" value="Genomic_DNA"/>
</dbReference>
<keyword evidence="5 8" id="KW-0472">Membrane</keyword>
<evidence type="ECO:0000256" key="4">
    <source>
        <dbReference type="ARBA" id="ARBA00023040"/>
    </source>
</evidence>
<keyword evidence="3 8" id="KW-1133">Transmembrane helix</keyword>
<gene>
    <name evidence="10" type="ORF">DdX_15330</name>
</gene>
<dbReference type="GO" id="GO:0016020">
    <property type="term" value="C:membrane"/>
    <property type="evidence" value="ECO:0007669"/>
    <property type="project" value="UniProtKB-SubCell"/>
</dbReference>